<dbReference type="Proteomes" id="UP000038009">
    <property type="component" value="Unassembled WGS sequence"/>
</dbReference>
<reference evidence="3 4" key="1">
    <citation type="journal article" date="2015" name="PLoS Pathog.">
        <title>Leptomonas seymouri: Adaptations to the Dixenous Life Cycle Analyzed by Genome Sequencing, Transcriptome Profiling and Co-infection with Leishmania donovani.</title>
        <authorList>
            <person name="Kraeva N."/>
            <person name="Butenko A."/>
            <person name="Hlavacova J."/>
            <person name="Kostygov A."/>
            <person name="Myskova J."/>
            <person name="Grybchuk D."/>
            <person name="Lestinova T."/>
            <person name="Votypka J."/>
            <person name="Volf P."/>
            <person name="Opperdoes F."/>
            <person name="Flegontov P."/>
            <person name="Lukes J."/>
            <person name="Yurchenko V."/>
        </authorList>
    </citation>
    <scope>NUCLEOTIDE SEQUENCE [LARGE SCALE GENOMIC DNA]</scope>
    <source>
        <strain evidence="3 4">ATCC 30220</strain>
    </source>
</reference>
<sequence>MPSTSSSSIFARYPAALSLPTADPNGLAVEAMLRFTNVRVSRRDARLEGLSLTIHAPNSPEASSTGAPKEQTKPEVHTGLMPCLKRLSSEDGVAQLSSTQTTEAVCVEMLTERCIFPALLFAMHFDPTVYRATMAKSVEPKVASFWEGLQGSYREHVLRSNPYLYTGRSVPSIPRGRLSVEHVVRLKEVEAEVEKAFAALEALCASKCTSAETFFMGTTKPTYVDALVYAAASCRFHADAGAAASMMMGSQRRLMDACPHLLRYTERLRNQFFEADRGTYCLKRRDFAEEDPAAAMASAAEQAFRKGRLQTLLWTGLFSMVYFVLSNADIVVALLEETLAAEERELARDAEAEERPAPDAGAVP</sequence>
<dbReference type="GO" id="GO:0006626">
    <property type="term" value="P:protein targeting to mitochondrion"/>
    <property type="evidence" value="ECO:0007669"/>
    <property type="project" value="TreeGrafter"/>
</dbReference>
<evidence type="ECO:0000256" key="2">
    <source>
        <dbReference type="SAM" id="MobiDB-lite"/>
    </source>
</evidence>
<dbReference type="AlphaFoldDB" id="A0A0N1I2X3"/>
<dbReference type="OMA" id="KVASFWE"/>
<proteinExistence type="predicted"/>
<gene>
    <name evidence="3" type="ORF">ABL78_6741</name>
</gene>
<dbReference type="EMBL" id="LJSK01000279">
    <property type="protein sequence ID" value="KPI84201.1"/>
    <property type="molecule type" value="Genomic_DNA"/>
</dbReference>
<evidence type="ECO:0008006" key="5">
    <source>
        <dbReference type="Google" id="ProtNLM"/>
    </source>
</evidence>
<dbReference type="PANTHER" id="PTHR12289">
    <property type="entry name" value="METAXIN RELATED"/>
    <property type="match status" value="1"/>
</dbReference>
<keyword evidence="4" id="KW-1185">Reference proteome</keyword>
<organism evidence="3 4">
    <name type="scientific">Leptomonas seymouri</name>
    <dbReference type="NCBI Taxonomy" id="5684"/>
    <lineage>
        <taxon>Eukaryota</taxon>
        <taxon>Discoba</taxon>
        <taxon>Euglenozoa</taxon>
        <taxon>Kinetoplastea</taxon>
        <taxon>Metakinetoplastina</taxon>
        <taxon>Trypanosomatida</taxon>
        <taxon>Trypanosomatidae</taxon>
        <taxon>Leishmaniinae</taxon>
        <taxon>Leptomonas</taxon>
    </lineage>
</organism>
<dbReference type="GO" id="GO:0005741">
    <property type="term" value="C:mitochondrial outer membrane"/>
    <property type="evidence" value="ECO:0007669"/>
    <property type="project" value="TreeGrafter"/>
</dbReference>
<evidence type="ECO:0000313" key="3">
    <source>
        <dbReference type="EMBL" id="KPI84201.1"/>
    </source>
</evidence>
<comment type="caution">
    <text evidence="3">The sequence shown here is derived from an EMBL/GenBank/DDBJ whole genome shotgun (WGS) entry which is preliminary data.</text>
</comment>
<dbReference type="InterPro" id="IPR050931">
    <property type="entry name" value="Mito_Protein_Transport_Metaxin"/>
</dbReference>
<feature type="coiled-coil region" evidence="1">
    <location>
        <begin position="325"/>
        <end position="352"/>
    </location>
</feature>
<feature type="region of interest" description="Disordered" evidence="2">
    <location>
        <begin position="55"/>
        <end position="74"/>
    </location>
</feature>
<name>A0A0N1I2X3_LEPSE</name>
<dbReference type="PANTHER" id="PTHR12289:SF41">
    <property type="entry name" value="FAILED AXON CONNECTIONS-RELATED"/>
    <property type="match status" value="1"/>
</dbReference>
<dbReference type="OrthoDB" id="277490at2759"/>
<keyword evidence="1" id="KW-0175">Coiled coil</keyword>
<evidence type="ECO:0000313" key="4">
    <source>
        <dbReference type="Proteomes" id="UP000038009"/>
    </source>
</evidence>
<protein>
    <recommendedName>
        <fullName evidence="5">Metaxin glutathione S-transferase domain-containing protein</fullName>
    </recommendedName>
</protein>
<dbReference type="VEuPathDB" id="TriTrypDB:Lsey_0279_0040"/>
<evidence type="ECO:0000256" key="1">
    <source>
        <dbReference type="SAM" id="Coils"/>
    </source>
</evidence>
<accession>A0A0N1I2X3</accession>